<proteinExistence type="predicted"/>
<dbReference type="EMBL" id="CP000847">
    <property type="protein sequence ID" value="ABV74821.1"/>
    <property type="molecule type" value="Genomic_DNA"/>
</dbReference>
<reference evidence="1" key="1">
    <citation type="submission" date="2007-09" db="EMBL/GenBank/DDBJ databases">
        <title>Complete Genome Sequence of Rickettsia akari.</title>
        <authorList>
            <person name="Madan A."/>
            <person name="Fahey J."/>
            <person name="Helton E."/>
            <person name="Ketteman M."/>
            <person name="Madan A."/>
            <person name="Rodrigues S."/>
            <person name="Sanchez A."/>
            <person name="Whiting M."/>
            <person name="Dasch G."/>
            <person name="Eremeeva M."/>
        </authorList>
    </citation>
    <scope>NUCLEOTIDE SEQUENCE</scope>
    <source>
        <strain evidence="1">Hartford</strain>
    </source>
</reference>
<evidence type="ECO:0000313" key="1">
    <source>
        <dbReference type="EMBL" id="ABV74821.1"/>
    </source>
</evidence>
<sequence length="66" mass="7557">MYAVSNGFVLIYLLGNLNKVQEVVAAESIVLMRIADNVGWFPYEIRHAIYLDIKNYIKDVMHVNGN</sequence>
<name>A8GN46_RICAH</name>
<dbReference type="AlphaFoldDB" id="A8GN46"/>
<evidence type="ECO:0000313" key="2">
    <source>
        <dbReference type="Proteomes" id="UP000006830"/>
    </source>
</evidence>
<dbReference type="Proteomes" id="UP000006830">
    <property type="component" value="Chromosome"/>
</dbReference>
<dbReference type="KEGG" id="rak:A1C_02630"/>
<dbReference type="HOGENOM" id="CLU_2828429_0_0_5"/>
<protein>
    <submittedName>
        <fullName evidence="1">Uncharacterized protein</fullName>
    </submittedName>
</protein>
<gene>
    <name evidence="1" type="ordered locus">A1C_02630</name>
</gene>
<organism evidence="1 2">
    <name type="scientific">Rickettsia akari (strain Hartford)</name>
    <dbReference type="NCBI Taxonomy" id="293614"/>
    <lineage>
        <taxon>Bacteria</taxon>
        <taxon>Pseudomonadati</taxon>
        <taxon>Pseudomonadota</taxon>
        <taxon>Alphaproteobacteria</taxon>
        <taxon>Rickettsiales</taxon>
        <taxon>Rickettsiaceae</taxon>
        <taxon>Rickettsieae</taxon>
        <taxon>Rickettsia</taxon>
        <taxon>spotted fever group</taxon>
    </lineage>
</organism>
<keyword evidence="2" id="KW-1185">Reference proteome</keyword>
<accession>A8GN46</accession>